<evidence type="ECO:0000256" key="1">
    <source>
        <dbReference type="SAM" id="MobiDB-lite"/>
    </source>
</evidence>
<protein>
    <recommendedName>
        <fullName evidence="2">Flagellar Assembly Protein A N-terminal region domain-containing protein</fullName>
    </recommendedName>
</protein>
<evidence type="ECO:0000313" key="3">
    <source>
        <dbReference type="EMBL" id="GAI26403.1"/>
    </source>
</evidence>
<feature type="domain" description="Flagellar Assembly Protein A N-terminal region" evidence="2">
    <location>
        <begin position="8"/>
        <end position="182"/>
    </location>
</feature>
<reference evidence="3" key="1">
    <citation type="journal article" date="2014" name="Front. Microbiol.">
        <title>High frequency of phylogenetically diverse reductive dehalogenase-homologous genes in deep subseafloor sedimentary metagenomes.</title>
        <authorList>
            <person name="Kawai M."/>
            <person name="Futagami T."/>
            <person name="Toyoda A."/>
            <person name="Takaki Y."/>
            <person name="Nishi S."/>
            <person name="Hori S."/>
            <person name="Arai W."/>
            <person name="Tsubouchi T."/>
            <person name="Morono Y."/>
            <person name="Uchiyama I."/>
            <person name="Ito T."/>
            <person name="Fujiyama A."/>
            <person name="Inagaki F."/>
            <person name="Takami H."/>
        </authorList>
    </citation>
    <scope>NUCLEOTIDE SEQUENCE</scope>
    <source>
        <strain evidence="3">Expedition CK06-06</strain>
    </source>
</reference>
<feature type="non-terminal residue" evidence="3">
    <location>
        <position position="284"/>
    </location>
</feature>
<dbReference type="AlphaFoldDB" id="X1M4Z7"/>
<dbReference type="EMBL" id="BARV01016389">
    <property type="protein sequence ID" value="GAI26403.1"/>
    <property type="molecule type" value="Genomic_DNA"/>
</dbReference>
<organism evidence="3">
    <name type="scientific">marine sediment metagenome</name>
    <dbReference type="NCBI Taxonomy" id="412755"/>
    <lineage>
        <taxon>unclassified sequences</taxon>
        <taxon>metagenomes</taxon>
        <taxon>ecological metagenomes</taxon>
    </lineage>
</organism>
<dbReference type="Pfam" id="PF20250">
    <property type="entry name" value="FapA_N"/>
    <property type="match status" value="1"/>
</dbReference>
<dbReference type="PANTHER" id="PTHR38032:SF1">
    <property type="entry name" value="RNA-BINDING PROTEIN KHPB N-TERMINAL DOMAIN-CONTAINING PROTEIN"/>
    <property type="match status" value="1"/>
</dbReference>
<dbReference type="InterPro" id="IPR005646">
    <property type="entry name" value="FapA"/>
</dbReference>
<comment type="caution">
    <text evidence="3">The sequence shown here is derived from an EMBL/GenBank/DDBJ whole genome shotgun (WGS) entry which is preliminary data.</text>
</comment>
<dbReference type="InterPro" id="IPR046866">
    <property type="entry name" value="FapA_N"/>
</dbReference>
<dbReference type="InterPro" id="IPR046865">
    <property type="entry name" value="FapA_b_solenoid"/>
</dbReference>
<dbReference type="Pfam" id="PF03961">
    <property type="entry name" value="FapA"/>
    <property type="match status" value="1"/>
</dbReference>
<feature type="compositionally biased region" description="Low complexity" evidence="1">
    <location>
        <begin position="127"/>
        <end position="138"/>
    </location>
</feature>
<evidence type="ECO:0000259" key="2">
    <source>
        <dbReference type="Pfam" id="PF20250"/>
    </source>
</evidence>
<dbReference type="PANTHER" id="PTHR38032">
    <property type="entry name" value="POLYMERASE-RELATED"/>
    <property type="match status" value="1"/>
</dbReference>
<accession>X1M4Z7</accession>
<gene>
    <name evidence="3" type="ORF">S06H3_28136</name>
</gene>
<feature type="region of interest" description="Disordered" evidence="1">
    <location>
        <begin position="124"/>
        <end position="167"/>
    </location>
</feature>
<proteinExistence type="predicted"/>
<feature type="compositionally biased region" description="Basic and acidic residues" evidence="1">
    <location>
        <begin position="140"/>
        <end position="155"/>
    </location>
</feature>
<name>X1M4Z7_9ZZZZ</name>
<sequence length="284" mass="31230">MTEEWRQIKVSLKNDDLEAYINVPFVGEKDTLKAILTVNDARKALKDKGVVNGVLENELERVFRESLFDEDILVASGTPPKHGENATIDFYFETELEFKLREDKDGRIDYHETSVLVNVRKGDQLCRRTPPTEGRPGRSVTDKEIPPKEGKDRVVPDGPNTEFAPNDPDLLIASTNGCVSLDRTKLVEVKPRLVIKGNVDYSTGNIKFIGSLIIAKDVKSGFKVNVSGDLEVGGVVEDAEVEAGGNALIKKGFIGRGQGLIKTGGDLTIKFAQNQNIICDGDFN</sequence>